<dbReference type="InterPro" id="IPR014495">
    <property type="entry name" value="UCP018671"/>
</dbReference>
<dbReference type="OrthoDB" id="82282at2157"/>
<feature type="transmembrane region" description="Helical" evidence="1">
    <location>
        <begin position="12"/>
        <end position="31"/>
    </location>
</feature>
<keyword evidence="1" id="KW-1133">Transmembrane helix</keyword>
<dbReference type="HOGENOM" id="CLU_047794_1_0_2"/>
<keyword evidence="4" id="KW-1185">Reference proteome</keyword>
<keyword evidence="1" id="KW-0812">Transmembrane</keyword>
<sequence>MSNTNRIPSDIQVVISLVVLTCIFIVVPALSNTPIRTVLGLPLLLFLPGYSLIAALFPARDDLDGIERFALSFGLSIAVVPLIGLALNYTTWGIRLFPILISVSVFTIIMCMVAVFRRRSLPEDDQFTVPFYKTYDSLKEEISKKPENKLDRILTILLVISIVASIVTLAYVVVTPKEGEKFTEFYILGPEGMAEGYPKELQLGQNGTVIIGVVNHEYVDTDYSIELMLENNSQLTYQESLQITLQHNETWEKEITFTPASAGENMKLQFLLYKGREMAEPYRDLHLWIDVREI</sequence>
<dbReference type="EMBL" id="CP009518">
    <property type="protein sequence ID" value="AKB85885.1"/>
    <property type="molecule type" value="Genomic_DNA"/>
</dbReference>
<dbReference type="GeneID" id="24894405"/>
<evidence type="ECO:0000259" key="2">
    <source>
        <dbReference type="Pfam" id="PF07760"/>
    </source>
</evidence>
<dbReference type="STRING" id="1434104.MCMEM_1832"/>
<dbReference type="RefSeq" id="WP_048205920.1">
    <property type="nucleotide sequence ID" value="NZ_CP009518.1"/>
</dbReference>
<dbReference type="Pfam" id="PF07760">
    <property type="entry name" value="DUF1616"/>
    <property type="match status" value="1"/>
</dbReference>
<dbReference type="KEGG" id="mmet:MCMEM_1832"/>
<feature type="transmembrane region" description="Helical" evidence="1">
    <location>
        <begin position="96"/>
        <end position="116"/>
    </location>
</feature>
<dbReference type="AlphaFoldDB" id="A0A0E3X0X1"/>
<evidence type="ECO:0000313" key="3">
    <source>
        <dbReference type="EMBL" id="AKB85885.1"/>
    </source>
</evidence>
<proteinExistence type="predicted"/>
<dbReference type="Proteomes" id="UP000033048">
    <property type="component" value="Chromosome"/>
</dbReference>
<feature type="domain" description="DUF1616" evidence="2">
    <location>
        <begin position="14"/>
        <end position="290"/>
    </location>
</feature>
<gene>
    <name evidence="3" type="ORF">MCMEM_1832</name>
</gene>
<feature type="transmembrane region" description="Helical" evidence="1">
    <location>
        <begin position="69"/>
        <end position="90"/>
    </location>
</feature>
<organism evidence="3 4">
    <name type="scientific">Methanococcoides methylutens MM1</name>
    <dbReference type="NCBI Taxonomy" id="1434104"/>
    <lineage>
        <taxon>Archaea</taxon>
        <taxon>Methanobacteriati</taxon>
        <taxon>Methanobacteriota</taxon>
        <taxon>Stenosarchaea group</taxon>
        <taxon>Methanomicrobia</taxon>
        <taxon>Methanosarcinales</taxon>
        <taxon>Methanosarcinaceae</taxon>
        <taxon>Methanococcoides</taxon>
    </lineage>
</organism>
<feature type="transmembrane region" description="Helical" evidence="1">
    <location>
        <begin position="153"/>
        <end position="174"/>
    </location>
</feature>
<dbReference type="PATRIC" id="fig|1434104.5.peg.1988"/>
<dbReference type="InterPro" id="IPR036259">
    <property type="entry name" value="MFS_trans_sf"/>
</dbReference>
<evidence type="ECO:0000256" key="1">
    <source>
        <dbReference type="SAM" id="Phobius"/>
    </source>
</evidence>
<name>A0A0E3X0X1_METMT</name>
<protein>
    <recommendedName>
        <fullName evidence="2">DUF1616 domain-containing protein</fullName>
    </recommendedName>
</protein>
<dbReference type="InterPro" id="IPR011674">
    <property type="entry name" value="DUF1616"/>
</dbReference>
<keyword evidence="1" id="KW-0472">Membrane</keyword>
<dbReference type="SUPFAM" id="SSF103473">
    <property type="entry name" value="MFS general substrate transporter"/>
    <property type="match status" value="1"/>
</dbReference>
<feature type="transmembrane region" description="Helical" evidence="1">
    <location>
        <begin position="37"/>
        <end position="57"/>
    </location>
</feature>
<dbReference type="PIRSF" id="PIRSF018671">
    <property type="entry name" value="UCP018671"/>
    <property type="match status" value="1"/>
</dbReference>
<reference evidence="3 4" key="1">
    <citation type="submission" date="2014-07" db="EMBL/GenBank/DDBJ databases">
        <title>Methanogenic archaea and the global carbon cycle.</title>
        <authorList>
            <person name="Henriksen J.R."/>
            <person name="Luke J."/>
            <person name="Reinhart S."/>
            <person name="Benedict M.N."/>
            <person name="Youngblut N.D."/>
            <person name="Metcalf M.E."/>
            <person name="Whitaker R.J."/>
            <person name="Metcalf W.W."/>
        </authorList>
    </citation>
    <scope>NUCLEOTIDE SEQUENCE [LARGE SCALE GENOMIC DNA]</scope>
    <source>
        <strain evidence="3 4">MM1</strain>
    </source>
</reference>
<evidence type="ECO:0000313" key="4">
    <source>
        <dbReference type="Proteomes" id="UP000033048"/>
    </source>
</evidence>
<accession>A0A0E3X0X1</accession>